<dbReference type="InterPro" id="IPR016187">
    <property type="entry name" value="CTDL_fold"/>
</dbReference>
<evidence type="ECO:0000313" key="3">
    <source>
        <dbReference type="EMBL" id="RWS00973.1"/>
    </source>
</evidence>
<dbReference type="PANTHER" id="PTHR22803">
    <property type="entry name" value="MANNOSE, PHOSPHOLIPASE, LECTIN RECEPTOR RELATED"/>
    <property type="match status" value="1"/>
</dbReference>
<dbReference type="InterPro" id="IPR001304">
    <property type="entry name" value="C-type_lectin-like"/>
</dbReference>
<accession>A0A443QD60</accession>
<dbReference type="SUPFAM" id="SSF56436">
    <property type="entry name" value="C-type lectin-like"/>
    <property type="match status" value="1"/>
</dbReference>
<protein>
    <submittedName>
        <fullName evidence="3">Aggrecan core protein-like protein</fullName>
    </submittedName>
</protein>
<dbReference type="InterPro" id="IPR018378">
    <property type="entry name" value="C-type_lectin_CS"/>
</dbReference>
<dbReference type="SMART" id="SM00034">
    <property type="entry name" value="CLECT"/>
    <property type="match status" value="1"/>
</dbReference>
<name>A0A443QD60_9ACAR</name>
<gene>
    <name evidence="3" type="ORF">B4U79_16788</name>
</gene>
<proteinExistence type="predicted"/>
<evidence type="ECO:0000256" key="1">
    <source>
        <dbReference type="ARBA" id="ARBA00023157"/>
    </source>
</evidence>
<dbReference type="OrthoDB" id="6480597at2759"/>
<dbReference type="Pfam" id="PF00059">
    <property type="entry name" value="Lectin_C"/>
    <property type="match status" value="1"/>
</dbReference>
<evidence type="ECO:0000313" key="4">
    <source>
        <dbReference type="Proteomes" id="UP000285301"/>
    </source>
</evidence>
<keyword evidence="1" id="KW-1015">Disulfide bond</keyword>
<dbReference type="InterPro" id="IPR016186">
    <property type="entry name" value="C-type_lectin-like/link_sf"/>
</dbReference>
<organism evidence="3 4">
    <name type="scientific">Dinothrombium tinctorium</name>
    <dbReference type="NCBI Taxonomy" id="1965070"/>
    <lineage>
        <taxon>Eukaryota</taxon>
        <taxon>Metazoa</taxon>
        <taxon>Ecdysozoa</taxon>
        <taxon>Arthropoda</taxon>
        <taxon>Chelicerata</taxon>
        <taxon>Arachnida</taxon>
        <taxon>Acari</taxon>
        <taxon>Acariformes</taxon>
        <taxon>Trombidiformes</taxon>
        <taxon>Prostigmata</taxon>
        <taxon>Anystina</taxon>
        <taxon>Parasitengona</taxon>
        <taxon>Trombidioidea</taxon>
        <taxon>Trombidiidae</taxon>
        <taxon>Dinothrombium</taxon>
    </lineage>
</organism>
<dbReference type="CDD" id="cd00037">
    <property type="entry name" value="CLECT"/>
    <property type="match status" value="1"/>
</dbReference>
<dbReference type="InterPro" id="IPR050111">
    <property type="entry name" value="C-type_lectin/snaclec_domain"/>
</dbReference>
<dbReference type="AlphaFoldDB" id="A0A443QD60"/>
<dbReference type="Gene3D" id="3.10.100.10">
    <property type="entry name" value="Mannose-Binding Protein A, subunit A"/>
    <property type="match status" value="1"/>
</dbReference>
<feature type="non-terminal residue" evidence="3">
    <location>
        <position position="1"/>
    </location>
</feature>
<dbReference type="Proteomes" id="UP000285301">
    <property type="component" value="Unassembled WGS sequence"/>
</dbReference>
<dbReference type="PROSITE" id="PS50041">
    <property type="entry name" value="C_TYPE_LECTIN_2"/>
    <property type="match status" value="1"/>
</dbReference>
<dbReference type="STRING" id="1965070.A0A443QD60"/>
<dbReference type="PROSITE" id="PS00615">
    <property type="entry name" value="C_TYPE_LECTIN_1"/>
    <property type="match status" value="1"/>
</dbReference>
<reference evidence="3 4" key="1">
    <citation type="journal article" date="2018" name="Gigascience">
        <title>Genomes of trombidid mites reveal novel predicted allergens and laterally-transferred genes associated with secondary metabolism.</title>
        <authorList>
            <person name="Dong X."/>
            <person name="Chaisiri K."/>
            <person name="Xia D."/>
            <person name="Armstrong S.D."/>
            <person name="Fang Y."/>
            <person name="Donnelly M.J."/>
            <person name="Kadowaki T."/>
            <person name="McGarry J.W."/>
            <person name="Darby A.C."/>
            <person name="Makepeace B.L."/>
        </authorList>
    </citation>
    <scope>NUCLEOTIDE SEQUENCE [LARGE SCALE GENOMIC DNA]</scope>
    <source>
        <strain evidence="3">UoL-WK</strain>
    </source>
</reference>
<sequence length="316" mass="36232">SRRAIENSLSKIVDRLDSRCSTRVAGLYSTRCYREISREVKSLVESKINENQDGRLIISRDDVNYICCQKQLLYKCFVRETKNVCPSRIILRVLDVLFKETLKLDCPGIAEIEDEDKYYERGVDKDDDDDSNVIRECESGWREYKGKCMWVNENPASAKEAFDSCRFMKAQLVTIHSADENTFFSSITKRGKVYWLGGVQSAYKLHSMVWIDGTPFNYTNWLPIDPNLVLPNCVWLASHGGPGGKWGDEPCVNKFPYVCEKFIGRKTEPFIQEFPENNIIEVLLSKVKALETGISTKCGCIKQSAVDYCTDFDIRL</sequence>
<comment type="caution">
    <text evidence="3">The sequence shown here is derived from an EMBL/GenBank/DDBJ whole genome shotgun (WGS) entry which is preliminary data.</text>
</comment>
<keyword evidence="4" id="KW-1185">Reference proteome</keyword>
<feature type="domain" description="C-type lectin" evidence="2">
    <location>
        <begin position="144"/>
        <end position="260"/>
    </location>
</feature>
<evidence type="ECO:0000259" key="2">
    <source>
        <dbReference type="PROSITE" id="PS50041"/>
    </source>
</evidence>
<dbReference type="EMBL" id="NCKU01010090">
    <property type="protein sequence ID" value="RWS00973.1"/>
    <property type="molecule type" value="Genomic_DNA"/>
</dbReference>